<gene>
    <name evidence="1" type="ORF">BGP82_00500</name>
</gene>
<dbReference type="AlphaFoldDB" id="A0A1X1A2U0"/>
<dbReference type="InterPro" id="IPR025560">
    <property type="entry name" value="Imm22"/>
</dbReference>
<proteinExistence type="predicted"/>
<comment type="caution">
    <text evidence="1">The sequence shown here is derived from an EMBL/GenBank/DDBJ whole genome shotgun (WGS) entry which is preliminary data.</text>
</comment>
<dbReference type="EMBL" id="MING01000019">
    <property type="protein sequence ID" value="POG12978.1"/>
    <property type="molecule type" value="Genomic_DNA"/>
</dbReference>
<organism evidence="1 2">
    <name type="scientific">Pseudomonas putida</name>
    <name type="common">Arthrobacter siderocapsulatus</name>
    <dbReference type="NCBI Taxonomy" id="303"/>
    <lineage>
        <taxon>Bacteria</taxon>
        <taxon>Pseudomonadati</taxon>
        <taxon>Pseudomonadota</taxon>
        <taxon>Gammaproteobacteria</taxon>
        <taxon>Pseudomonadales</taxon>
        <taxon>Pseudomonadaceae</taxon>
        <taxon>Pseudomonas</taxon>
    </lineage>
</organism>
<reference evidence="1 2" key="1">
    <citation type="submission" date="2016-08" db="EMBL/GenBank/DDBJ databases">
        <authorList>
            <person name="Seilhamer J.J."/>
        </authorList>
    </citation>
    <scope>NUCLEOTIDE SEQUENCE [LARGE SCALE GENOMIC DNA]</scope>
    <source>
        <strain evidence="1 2">KH-18-2</strain>
    </source>
</reference>
<dbReference type="Pfam" id="PF14112">
    <property type="entry name" value="DUF4284"/>
    <property type="match status" value="1"/>
</dbReference>
<dbReference type="RefSeq" id="WP_021785039.1">
    <property type="nucleotide sequence ID" value="NZ_JANHKY010000022.1"/>
</dbReference>
<reference evidence="1 2" key="2">
    <citation type="submission" date="2018-03" db="EMBL/GenBank/DDBJ databases">
        <title>Draft genome of Pseudomonas putida strain KH-18-2.</title>
        <authorList>
            <person name="Yoshizawa S."/>
            <person name="Khan N.H."/>
            <person name="Nishimura M."/>
            <person name="Chiura H.X."/>
            <person name="Ogura Y."/>
            <person name="Hayashi T."/>
            <person name="Kogure K."/>
        </authorList>
    </citation>
    <scope>NUCLEOTIDE SEQUENCE [LARGE SCALE GENOMIC DNA]</scope>
    <source>
        <strain evidence="1 2">KH-18-2</strain>
    </source>
</reference>
<sequence>MNSYDIERYEKIHVWVGVNFSSEDDYLKYFELDYSVDLDDPAYKVCGFCRDIGVRWYDEDFIGIIPRKAEEVSLDEILIESAVDSSCIEDLKAECLRLGVAKANAIFWYSDGGTNISKPLKSNYNGLKYVGLYEGE</sequence>
<evidence type="ECO:0000313" key="1">
    <source>
        <dbReference type="EMBL" id="POG12978.1"/>
    </source>
</evidence>
<protein>
    <submittedName>
        <fullName evidence="1">Uncharacterized protein</fullName>
    </submittedName>
</protein>
<dbReference type="Proteomes" id="UP000237378">
    <property type="component" value="Unassembled WGS sequence"/>
</dbReference>
<accession>A0A1X1A2U0</accession>
<evidence type="ECO:0000313" key="2">
    <source>
        <dbReference type="Proteomes" id="UP000237378"/>
    </source>
</evidence>
<name>A0A1X1A2U0_PSEPU</name>